<dbReference type="EMBL" id="JAACXV010014256">
    <property type="protein sequence ID" value="KAF7269153.1"/>
    <property type="molecule type" value="Genomic_DNA"/>
</dbReference>
<dbReference type="AlphaFoldDB" id="A0A834HXV9"/>
<reference evidence="2" key="1">
    <citation type="submission" date="2020-08" db="EMBL/GenBank/DDBJ databases">
        <title>Genome sequencing and assembly of the red palm weevil Rhynchophorus ferrugineus.</title>
        <authorList>
            <person name="Dias G.B."/>
            <person name="Bergman C.M."/>
            <person name="Manee M."/>
        </authorList>
    </citation>
    <scope>NUCLEOTIDE SEQUENCE</scope>
    <source>
        <strain evidence="2">AA-2017</strain>
        <tissue evidence="2">Whole larva</tissue>
    </source>
</reference>
<feature type="domain" description="CRAL-TRIO" evidence="1">
    <location>
        <begin position="100"/>
        <end position="262"/>
    </location>
</feature>
<dbReference type="GO" id="GO:0016020">
    <property type="term" value="C:membrane"/>
    <property type="evidence" value="ECO:0007669"/>
    <property type="project" value="TreeGrafter"/>
</dbReference>
<accession>A0A834HXV9</accession>
<dbReference type="Proteomes" id="UP000625711">
    <property type="component" value="Unassembled WGS sequence"/>
</dbReference>
<dbReference type="Pfam" id="PF00650">
    <property type="entry name" value="CRAL_TRIO"/>
    <property type="match status" value="1"/>
</dbReference>
<dbReference type="SMART" id="SM00516">
    <property type="entry name" value="SEC14"/>
    <property type="match status" value="1"/>
</dbReference>
<dbReference type="PANTHER" id="PTHR10174">
    <property type="entry name" value="ALPHA-TOCOPHEROL TRANSFER PROTEIN-RELATED"/>
    <property type="match status" value="1"/>
</dbReference>
<proteinExistence type="predicted"/>
<protein>
    <recommendedName>
        <fullName evidence="1">CRAL-TRIO domain-containing protein</fullName>
    </recommendedName>
</protein>
<name>A0A834HXV9_RHYFE</name>
<evidence type="ECO:0000313" key="3">
    <source>
        <dbReference type="Proteomes" id="UP000625711"/>
    </source>
</evidence>
<dbReference type="PANTHER" id="PTHR10174:SF230">
    <property type="entry name" value="ALPHA-TOCOPHEROL TRANSFER PROTEIN-LIKE"/>
    <property type="match status" value="1"/>
</dbReference>
<gene>
    <name evidence="2" type="ORF">GWI33_017793</name>
</gene>
<dbReference type="PROSITE" id="PS50191">
    <property type="entry name" value="CRAL_TRIO"/>
    <property type="match status" value="1"/>
</dbReference>
<keyword evidence="3" id="KW-1185">Reference proteome</keyword>
<evidence type="ECO:0000259" key="1">
    <source>
        <dbReference type="PROSITE" id="PS50191"/>
    </source>
</evidence>
<dbReference type="Gene3D" id="3.40.525.10">
    <property type="entry name" value="CRAL-TRIO lipid binding domain"/>
    <property type="match status" value="1"/>
</dbReference>
<sequence>MICRDTADKYFRPPSAEQVKIILQSINEYDKGKLNHNEELLKQWIKYQKHFPQDIDPAMTRSFLRGTKHNIDQAKRKLENYLAAKQLYPDIYLHRAPILSKEILKAMEVMNVVALPNLTTNGCRINWFSLNIGDPSEFSSDYIMKFIFMFGDLMFMMNQPVAGEIIVIDASLARPEHVIAFFGSVVKKLIILLRNAYPIRLHQVHVIKAPHMVDKFMSLIKPLLHPKIRDKIYFHKDAKSLMTTFGIENLPSDYGGYLKSLRYLALDCYQIIKENITWFERQQHIKLSYIPEKVQTDLNCNEYFGVDGSFRQLNVD</sequence>
<dbReference type="OrthoDB" id="6722538at2759"/>
<comment type="caution">
    <text evidence="2">The sequence shown here is derived from an EMBL/GenBank/DDBJ whole genome shotgun (WGS) entry which is preliminary data.</text>
</comment>
<dbReference type="InterPro" id="IPR036865">
    <property type="entry name" value="CRAL-TRIO_dom_sf"/>
</dbReference>
<dbReference type="GO" id="GO:1902936">
    <property type="term" value="F:phosphatidylinositol bisphosphate binding"/>
    <property type="evidence" value="ECO:0007669"/>
    <property type="project" value="TreeGrafter"/>
</dbReference>
<dbReference type="SUPFAM" id="SSF52087">
    <property type="entry name" value="CRAL/TRIO domain"/>
    <property type="match status" value="1"/>
</dbReference>
<organism evidence="2 3">
    <name type="scientific">Rhynchophorus ferrugineus</name>
    <name type="common">Red palm weevil</name>
    <name type="synonym">Curculio ferrugineus</name>
    <dbReference type="NCBI Taxonomy" id="354439"/>
    <lineage>
        <taxon>Eukaryota</taxon>
        <taxon>Metazoa</taxon>
        <taxon>Ecdysozoa</taxon>
        <taxon>Arthropoda</taxon>
        <taxon>Hexapoda</taxon>
        <taxon>Insecta</taxon>
        <taxon>Pterygota</taxon>
        <taxon>Neoptera</taxon>
        <taxon>Endopterygota</taxon>
        <taxon>Coleoptera</taxon>
        <taxon>Polyphaga</taxon>
        <taxon>Cucujiformia</taxon>
        <taxon>Curculionidae</taxon>
        <taxon>Dryophthorinae</taxon>
        <taxon>Rhynchophorus</taxon>
    </lineage>
</organism>
<dbReference type="CDD" id="cd00170">
    <property type="entry name" value="SEC14"/>
    <property type="match status" value="1"/>
</dbReference>
<dbReference type="InterPro" id="IPR001251">
    <property type="entry name" value="CRAL-TRIO_dom"/>
</dbReference>
<dbReference type="SUPFAM" id="SSF46938">
    <property type="entry name" value="CRAL/TRIO N-terminal domain"/>
    <property type="match status" value="1"/>
</dbReference>
<dbReference type="InterPro" id="IPR036273">
    <property type="entry name" value="CRAL/TRIO_N_dom_sf"/>
</dbReference>
<evidence type="ECO:0000313" key="2">
    <source>
        <dbReference type="EMBL" id="KAF7269153.1"/>
    </source>
</evidence>
<dbReference type="PRINTS" id="PR00180">
    <property type="entry name" value="CRETINALDHBP"/>
</dbReference>